<dbReference type="PANTHER" id="PTHR46564">
    <property type="entry name" value="TRANSPOSASE"/>
    <property type="match status" value="1"/>
</dbReference>
<dbReference type="InterPro" id="IPR038717">
    <property type="entry name" value="Tc1-like_DDE_dom"/>
</dbReference>
<gene>
    <name evidence="2" type="ORF">DLB95_28085</name>
</gene>
<dbReference type="Proteomes" id="UP000839781">
    <property type="component" value="Unassembled WGS sequence"/>
</dbReference>
<sequence>MNLTLTEPERITLQQLSLNHPHRDIRTKGYGLLLLARKFTPQQIADEIGCSWMVTYDWFHAWEQSGIVGLLGGHQGGRYPAMSPEMITTAVEVATAESLSLARIAQHVEEIHGPLPCSLSTLAKTQKKQGMTYKRARYSLKKRDSKAFAEKSVLLDKLKNEVPPEHYRLVYFDEAGFAASPPIQYGWGPRGQPHVVEPQNHCRRSVLDALDYSDNTLFYNTKLGSVTRDDVINFLEKIARQGNDRLTILVLDNAPIHRGIDDETRKRWFFEHNMCLLYLPAYSPELNLIEMVWKKAKYHWRRFINWSKETLESELDKLLGAYGDRFAVNFS</sequence>
<comment type="caution">
    <text evidence="2">The sequence shown here is derived from an EMBL/GenBank/DDBJ whole genome shotgun (WGS) entry which is preliminary data.</text>
</comment>
<evidence type="ECO:0000313" key="2">
    <source>
        <dbReference type="EMBL" id="ECJ4380954.1"/>
    </source>
</evidence>
<dbReference type="NCBIfam" id="NF033545">
    <property type="entry name" value="transpos_IS630"/>
    <property type="match status" value="1"/>
</dbReference>
<proteinExistence type="predicted"/>
<dbReference type="PANTHER" id="PTHR46564:SF1">
    <property type="entry name" value="TRANSPOSASE"/>
    <property type="match status" value="1"/>
</dbReference>
<dbReference type="Gene3D" id="3.30.420.10">
    <property type="entry name" value="Ribonuclease H-like superfamily/Ribonuclease H"/>
    <property type="match status" value="1"/>
</dbReference>
<dbReference type="AlphaFoldDB" id="A0A5Y3WAS1"/>
<reference evidence="2" key="1">
    <citation type="submission" date="2018-05" db="EMBL/GenBank/DDBJ databases">
        <authorList>
            <person name="Ashton P.M."/>
            <person name="Dallman T."/>
            <person name="Nair S."/>
            <person name="De Pinna E."/>
            <person name="Peters T."/>
            <person name="Grant K."/>
        </authorList>
    </citation>
    <scope>NUCLEOTIDE SEQUENCE [LARGE SCALE GENOMIC DNA]</scope>
    <source>
        <strain evidence="2">474878</strain>
    </source>
</reference>
<dbReference type="InterPro" id="IPR036397">
    <property type="entry name" value="RNaseH_sf"/>
</dbReference>
<dbReference type="InterPro" id="IPR009057">
    <property type="entry name" value="Homeodomain-like_sf"/>
</dbReference>
<evidence type="ECO:0000259" key="1">
    <source>
        <dbReference type="Pfam" id="PF13358"/>
    </source>
</evidence>
<dbReference type="GO" id="GO:0003676">
    <property type="term" value="F:nucleic acid binding"/>
    <property type="evidence" value="ECO:0007669"/>
    <property type="project" value="InterPro"/>
</dbReference>
<feature type="domain" description="Tc1-like transposase DDE" evidence="1">
    <location>
        <begin position="168"/>
        <end position="307"/>
    </location>
</feature>
<organism evidence="2">
    <name type="scientific">Salmonella diarizonae</name>
    <dbReference type="NCBI Taxonomy" id="59204"/>
    <lineage>
        <taxon>Bacteria</taxon>
        <taxon>Pseudomonadati</taxon>
        <taxon>Pseudomonadota</taxon>
        <taxon>Gammaproteobacteria</taxon>
        <taxon>Enterobacterales</taxon>
        <taxon>Enterobacteriaceae</taxon>
        <taxon>Salmonella</taxon>
    </lineage>
</organism>
<protein>
    <submittedName>
        <fullName evidence="2">IS630 family transposase</fullName>
    </submittedName>
</protein>
<dbReference type="InterPro" id="IPR047655">
    <property type="entry name" value="Transpos_IS630-like"/>
</dbReference>
<dbReference type="Pfam" id="PF13358">
    <property type="entry name" value="DDE_3"/>
    <property type="match status" value="1"/>
</dbReference>
<dbReference type="Pfam" id="PF13384">
    <property type="entry name" value="HTH_23"/>
    <property type="match status" value="1"/>
</dbReference>
<dbReference type="SUPFAM" id="SSF46689">
    <property type="entry name" value="Homeodomain-like"/>
    <property type="match status" value="1"/>
</dbReference>
<name>A0A5Y3WAS1_SALDZ</name>
<accession>A0A5Y3WAS1</accession>
<dbReference type="EMBL" id="AAIYJF010000058">
    <property type="protein sequence ID" value="ECJ4380954.1"/>
    <property type="molecule type" value="Genomic_DNA"/>
</dbReference>